<accession>A0ACC1TLZ8</accession>
<evidence type="ECO:0000313" key="1">
    <source>
        <dbReference type="EMBL" id="KAJ3805744.1"/>
    </source>
</evidence>
<dbReference type="Proteomes" id="UP001163835">
    <property type="component" value="Unassembled WGS sequence"/>
</dbReference>
<proteinExistence type="predicted"/>
<evidence type="ECO:0000313" key="2">
    <source>
        <dbReference type="Proteomes" id="UP001163835"/>
    </source>
</evidence>
<dbReference type="EMBL" id="MU795537">
    <property type="protein sequence ID" value="KAJ3805744.1"/>
    <property type="molecule type" value="Genomic_DNA"/>
</dbReference>
<name>A0ACC1TLZ8_9AGAR</name>
<gene>
    <name evidence="1" type="ORF">F5876DRAFT_81438</name>
</gene>
<sequence>MEARGMGLTARRAAEEKRKEEAAARATSTRKREEEAAERRKVATAAAASRNRTGPPPSEASTSAHGVEVEIPRMINKGKGRSRVEVTGGDPDDGDDKDDDEEEEKVPSVKREGGPSGERMAVMESQLAQALADLRALPETHSRSQQYLRQLLRRQDKDHGKLIAIETRLAMAGPATPGPSRTVSEKPRSSKRRRIVENSDKDKENEEEEEVEKEGEGAQEEGEDKTPALKKARMATSEKGKEREVV</sequence>
<protein>
    <submittedName>
        <fullName evidence="1">Uncharacterized protein</fullName>
    </submittedName>
</protein>
<keyword evidence="2" id="KW-1185">Reference proteome</keyword>
<reference evidence="1" key="1">
    <citation type="submission" date="2022-09" db="EMBL/GenBank/DDBJ databases">
        <title>A Global Phylogenomic Analysis of the Shiitake Genus Lentinula.</title>
        <authorList>
            <consortium name="DOE Joint Genome Institute"/>
            <person name="Sierra-Patev S."/>
            <person name="Min B."/>
            <person name="Naranjo-Ortiz M."/>
            <person name="Looney B."/>
            <person name="Konkel Z."/>
            <person name="Slot J.C."/>
            <person name="Sakamoto Y."/>
            <person name="Steenwyk J.L."/>
            <person name="Rokas A."/>
            <person name="Carro J."/>
            <person name="Camarero S."/>
            <person name="Ferreira P."/>
            <person name="Molpeceres G."/>
            <person name="Ruiz-Duenas F.J."/>
            <person name="Serrano A."/>
            <person name="Henrissat B."/>
            <person name="Drula E."/>
            <person name="Hughes K.W."/>
            <person name="Mata J.L."/>
            <person name="Ishikawa N.K."/>
            <person name="Vargas-Isla R."/>
            <person name="Ushijima S."/>
            <person name="Smith C.A."/>
            <person name="Ahrendt S."/>
            <person name="Andreopoulos W."/>
            <person name="He G."/>
            <person name="Labutti K."/>
            <person name="Lipzen A."/>
            <person name="Ng V."/>
            <person name="Riley R."/>
            <person name="Sandor L."/>
            <person name="Barry K."/>
            <person name="Martinez A.T."/>
            <person name="Xiao Y."/>
            <person name="Gibbons J.G."/>
            <person name="Terashima K."/>
            <person name="Grigoriev I.V."/>
            <person name="Hibbett D.S."/>
        </authorList>
    </citation>
    <scope>NUCLEOTIDE SEQUENCE</scope>
    <source>
        <strain evidence="1">TMI1499</strain>
    </source>
</reference>
<organism evidence="1 2">
    <name type="scientific">Lentinula aff. lateritia</name>
    <dbReference type="NCBI Taxonomy" id="2804960"/>
    <lineage>
        <taxon>Eukaryota</taxon>
        <taxon>Fungi</taxon>
        <taxon>Dikarya</taxon>
        <taxon>Basidiomycota</taxon>
        <taxon>Agaricomycotina</taxon>
        <taxon>Agaricomycetes</taxon>
        <taxon>Agaricomycetidae</taxon>
        <taxon>Agaricales</taxon>
        <taxon>Marasmiineae</taxon>
        <taxon>Omphalotaceae</taxon>
        <taxon>Lentinula</taxon>
    </lineage>
</organism>
<comment type="caution">
    <text evidence="1">The sequence shown here is derived from an EMBL/GenBank/DDBJ whole genome shotgun (WGS) entry which is preliminary data.</text>
</comment>